<protein>
    <recommendedName>
        <fullName evidence="1">DUF6593 domain-containing protein</fullName>
    </recommendedName>
</protein>
<evidence type="ECO:0000313" key="3">
    <source>
        <dbReference type="Proteomes" id="UP000217199"/>
    </source>
</evidence>
<dbReference type="Proteomes" id="UP000217199">
    <property type="component" value="Unassembled WGS sequence"/>
</dbReference>
<dbReference type="EMBL" id="NBII01000002">
    <property type="protein sequence ID" value="PAV22750.1"/>
    <property type="molecule type" value="Genomic_DNA"/>
</dbReference>
<sequence length="199" mass="22569">MDTSNWDTLELTSTDPCRTTIIYKDLSSGSPVEKIIYTVRTDERGSRPITIFADRIGRVVAELEWHLRMSDKLSMHGREMKSVGKWLKCKKERGTKEHVYSFKCSRGTEYSWKRREGENTLQLYSNNDTSDLLARFNPRDGSTITYTQHFQANLQICPQAKRDLDEIIVSMLLIEKARRFGGNAGGISAGGTLLILAAS</sequence>
<keyword evidence="3" id="KW-1185">Reference proteome</keyword>
<feature type="domain" description="DUF6593" evidence="1">
    <location>
        <begin position="15"/>
        <end position="179"/>
    </location>
</feature>
<dbReference type="Pfam" id="PF20236">
    <property type="entry name" value="DUF6593"/>
    <property type="match status" value="1"/>
</dbReference>
<proteinExistence type="predicted"/>
<reference evidence="2 3" key="1">
    <citation type="journal article" date="2017" name="Mol. Ecol.">
        <title>Comparative and population genomic landscape of Phellinus noxius: A hypervariable fungus causing root rot in trees.</title>
        <authorList>
            <person name="Chung C.L."/>
            <person name="Lee T.J."/>
            <person name="Akiba M."/>
            <person name="Lee H.H."/>
            <person name="Kuo T.H."/>
            <person name="Liu D."/>
            <person name="Ke H.M."/>
            <person name="Yokoi T."/>
            <person name="Roa M.B."/>
            <person name="Lu M.J."/>
            <person name="Chang Y.Y."/>
            <person name="Ann P.J."/>
            <person name="Tsai J.N."/>
            <person name="Chen C.Y."/>
            <person name="Tzean S.S."/>
            <person name="Ota Y."/>
            <person name="Hattori T."/>
            <person name="Sahashi N."/>
            <person name="Liou R.F."/>
            <person name="Kikuchi T."/>
            <person name="Tsai I.J."/>
        </authorList>
    </citation>
    <scope>NUCLEOTIDE SEQUENCE [LARGE SCALE GENOMIC DNA]</scope>
    <source>
        <strain evidence="2 3">FFPRI411160</strain>
    </source>
</reference>
<evidence type="ECO:0000259" key="1">
    <source>
        <dbReference type="Pfam" id="PF20236"/>
    </source>
</evidence>
<evidence type="ECO:0000313" key="2">
    <source>
        <dbReference type="EMBL" id="PAV22750.1"/>
    </source>
</evidence>
<dbReference type="InParanoid" id="A0A286UT38"/>
<comment type="caution">
    <text evidence="2">The sequence shown here is derived from an EMBL/GenBank/DDBJ whole genome shotgun (WGS) entry which is preliminary data.</text>
</comment>
<organism evidence="2 3">
    <name type="scientific">Pyrrhoderma noxium</name>
    <dbReference type="NCBI Taxonomy" id="2282107"/>
    <lineage>
        <taxon>Eukaryota</taxon>
        <taxon>Fungi</taxon>
        <taxon>Dikarya</taxon>
        <taxon>Basidiomycota</taxon>
        <taxon>Agaricomycotina</taxon>
        <taxon>Agaricomycetes</taxon>
        <taxon>Hymenochaetales</taxon>
        <taxon>Hymenochaetaceae</taxon>
        <taxon>Pyrrhoderma</taxon>
    </lineage>
</organism>
<dbReference type="AlphaFoldDB" id="A0A286UT38"/>
<accession>A0A286UT38</accession>
<dbReference type="InterPro" id="IPR046528">
    <property type="entry name" value="DUF6593"/>
</dbReference>
<gene>
    <name evidence="2" type="ORF">PNOK_0270700</name>
</gene>
<dbReference type="OrthoDB" id="3256331at2759"/>
<name>A0A286UT38_9AGAM</name>